<dbReference type="EMBL" id="SPQT01000038">
    <property type="protein sequence ID" value="TFV39020.1"/>
    <property type="molecule type" value="Genomic_DNA"/>
</dbReference>
<dbReference type="GO" id="GO:0005829">
    <property type="term" value="C:cytosol"/>
    <property type="evidence" value="ECO:0007669"/>
    <property type="project" value="TreeGrafter"/>
</dbReference>
<accession>A0A4Y9L623</accession>
<comment type="caution">
    <text evidence="4">The sequence shown here is derived from an EMBL/GenBank/DDBJ whole genome shotgun (WGS) entry which is preliminary data.</text>
</comment>
<dbReference type="SUPFAM" id="SSF50974">
    <property type="entry name" value="Nitrous oxide reductase, N-terminal domain"/>
    <property type="match status" value="1"/>
</dbReference>
<reference evidence="4 5" key="1">
    <citation type="submission" date="2019-03" db="EMBL/GenBank/DDBJ databases">
        <title>Bradyrhizobium diversity isolated from nodules of Chamaecrista fasciculata.</title>
        <authorList>
            <person name="Klepa M.S."/>
            <person name="Urquiaga M.O."/>
            <person name="Hungria M."/>
            <person name="Delamuta J.R."/>
        </authorList>
    </citation>
    <scope>NUCLEOTIDE SEQUENCE [LARGE SCALE GENOMIC DNA]</scope>
    <source>
        <strain evidence="4 5">CNPSo 3448</strain>
    </source>
</reference>
<comment type="similarity">
    <text evidence="1">Belongs to the cycloisomerase 2 family.</text>
</comment>
<dbReference type="InterPro" id="IPR015943">
    <property type="entry name" value="WD40/YVTN_repeat-like_dom_sf"/>
</dbReference>
<evidence type="ECO:0000256" key="3">
    <source>
        <dbReference type="SAM" id="MobiDB-lite"/>
    </source>
</evidence>
<dbReference type="GO" id="GO:0017057">
    <property type="term" value="F:6-phosphogluconolactonase activity"/>
    <property type="evidence" value="ECO:0007669"/>
    <property type="project" value="TreeGrafter"/>
</dbReference>
<evidence type="ECO:0000256" key="2">
    <source>
        <dbReference type="ARBA" id="ARBA00022526"/>
    </source>
</evidence>
<protein>
    <submittedName>
        <fullName evidence="4">Lactonase family protein</fullName>
    </submittedName>
</protein>
<dbReference type="InterPro" id="IPR011045">
    <property type="entry name" value="N2O_reductase_N"/>
</dbReference>
<evidence type="ECO:0000256" key="1">
    <source>
        <dbReference type="ARBA" id="ARBA00005564"/>
    </source>
</evidence>
<dbReference type="GO" id="GO:0006006">
    <property type="term" value="P:glucose metabolic process"/>
    <property type="evidence" value="ECO:0007669"/>
    <property type="project" value="UniProtKB-KW"/>
</dbReference>
<dbReference type="PANTHER" id="PTHR30344">
    <property type="entry name" value="6-PHOSPHOGLUCONOLACTONASE-RELATED"/>
    <property type="match status" value="1"/>
</dbReference>
<proteinExistence type="inferred from homology"/>
<keyword evidence="5" id="KW-1185">Reference proteome</keyword>
<dbReference type="Proteomes" id="UP000297966">
    <property type="component" value="Unassembled WGS sequence"/>
</dbReference>
<gene>
    <name evidence="4" type="ORF">E4K65_40980</name>
</gene>
<dbReference type="AlphaFoldDB" id="A0A4Y9L623"/>
<dbReference type="OrthoDB" id="9790815at2"/>
<dbReference type="InterPro" id="IPR050282">
    <property type="entry name" value="Cycloisomerase_2"/>
</dbReference>
<keyword evidence="2" id="KW-0313">Glucose metabolism</keyword>
<keyword evidence="2" id="KW-0119">Carbohydrate metabolism</keyword>
<dbReference type="InterPro" id="IPR019405">
    <property type="entry name" value="Lactonase_7-beta_prop"/>
</dbReference>
<dbReference type="Gene3D" id="2.130.10.10">
    <property type="entry name" value="YVTN repeat-like/Quinoprotein amine dehydrogenase"/>
    <property type="match status" value="1"/>
</dbReference>
<dbReference type="Pfam" id="PF10282">
    <property type="entry name" value="Lactonase"/>
    <property type="match status" value="1"/>
</dbReference>
<dbReference type="PANTHER" id="PTHR30344:SF1">
    <property type="entry name" value="6-PHOSPHOGLUCONOLACTONASE"/>
    <property type="match status" value="1"/>
</dbReference>
<evidence type="ECO:0000313" key="5">
    <source>
        <dbReference type="Proteomes" id="UP000297966"/>
    </source>
</evidence>
<feature type="region of interest" description="Disordered" evidence="3">
    <location>
        <begin position="9"/>
        <end position="28"/>
    </location>
</feature>
<name>A0A4Y9L623_9BRAD</name>
<evidence type="ECO:0000313" key="4">
    <source>
        <dbReference type="EMBL" id="TFV39020.1"/>
    </source>
</evidence>
<sequence>MRRGACRYPLRQNDKAAPAPRRTPMPRPTGCIASITPRAAIATTLAFLALISGVRAGMAETFAYVGNADSNDISVFKLSESGEMTPVQTAAFTSVEKPGSSTPLAITPDHRVLIAGIRSQPFQAVSFAIDPKTGQLSPIGNGPLADSMAYIATDRGGKVLFSASYGGNKVALNPLSANGVVGEPKQVIPTGLNAHAFLPSPDNRFVFATNLGSDQVLSFALDATAGTLTPSDPPAYKVPEKSGPRHFVFHPGGKFVYLIHELNGDVAAFTYEAKSGAWNEIQRTTALPEGFNGKPWAADIHITPDGRFLYASERTSNTLTAYKVDPTSGKLTTVGSVPTEKQPRGFNIDPSSHYLAAVGELSDGMTVYAIDQSSGALSKLKSYPTGKKPNWVEFLSLP</sequence>
<organism evidence="4 5">
    <name type="scientific">Bradyrhizobium niftali</name>
    <dbReference type="NCBI Taxonomy" id="2560055"/>
    <lineage>
        <taxon>Bacteria</taxon>
        <taxon>Pseudomonadati</taxon>
        <taxon>Pseudomonadota</taxon>
        <taxon>Alphaproteobacteria</taxon>
        <taxon>Hyphomicrobiales</taxon>
        <taxon>Nitrobacteraceae</taxon>
        <taxon>Bradyrhizobium</taxon>
    </lineage>
</organism>